<feature type="region of interest" description="Disordered" evidence="1">
    <location>
        <begin position="29"/>
        <end position="59"/>
    </location>
</feature>
<feature type="compositionally biased region" description="Low complexity" evidence="1">
    <location>
        <begin position="250"/>
        <end position="260"/>
    </location>
</feature>
<accession>A0A8B9SFX7</accession>
<feature type="region of interest" description="Disordered" evidence="1">
    <location>
        <begin position="72"/>
        <end position="91"/>
    </location>
</feature>
<keyword evidence="3" id="KW-1185">Reference proteome</keyword>
<sequence length="280" mass="29615">MQWSKGEGNQDWCHGGSACADPVGAGGLSPCHDPGSLSRDIEGSCQSEPQGCPPGEPARPLEPWPIRSCCPAPQSRCPSKPRRRVELPPEQPLCPPVKIHRRPLQQYRPPLHPCEPGSCGKPRRRVEQLPAPPACPPGKRLHRGAPQPPGRRLAPFSLRLPRPHPAPPAGTMAPAWCRLQICPVPSVPSSRALGRVSNSSTRAAASHSPPVAAPPVRVSPRGSAKVPWETALQAQVAPPQSRPPAQFAPSDSVGSSQSPSRASGAWKCFQGPAEMGAPGH</sequence>
<reference evidence="2" key="2">
    <citation type="submission" date="2025-09" db="UniProtKB">
        <authorList>
            <consortium name="Ensembl"/>
        </authorList>
    </citation>
    <scope>IDENTIFICATION</scope>
</reference>
<proteinExistence type="predicted"/>
<reference evidence="2" key="1">
    <citation type="submission" date="2025-08" db="UniProtKB">
        <authorList>
            <consortium name="Ensembl"/>
        </authorList>
    </citation>
    <scope>IDENTIFICATION</scope>
</reference>
<protein>
    <submittedName>
        <fullName evidence="2">Uncharacterized protein</fullName>
    </submittedName>
</protein>
<feature type="region of interest" description="Disordered" evidence="1">
    <location>
        <begin position="190"/>
        <end position="280"/>
    </location>
</feature>
<name>A0A8B9SFX7_APTOW</name>
<evidence type="ECO:0000313" key="2">
    <source>
        <dbReference type="Ensembl" id="ENSAOWP00000028460.1"/>
    </source>
</evidence>
<evidence type="ECO:0000256" key="1">
    <source>
        <dbReference type="SAM" id="MobiDB-lite"/>
    </source>
</evidence>
<organism evidence="2 3">
    <name type="scientific">Apteryx owenii</name>
    <name type="common">Little spotted kiwi</name>
    <dbReference type="NCBI Taxonomy" id="8824"/>
    <lineage>
        <taxon>Eukaryota</taxon>
        <taxon>Metazoa</taxon>
        <taxon>Chordata</taxon>
        <taxon>Craniata</taxon>
        <taxon>Vertebrata</taxon>
        <taxon>Euteleostomi</taxon>
        <taxon>Archelosauria</taxon>
        <taxon>Archosauria</taxon>
        <taxon>Dinosauria</taxon>
        <taxon>Saurischia</taxon>
        <taxon>Theropoda</taxon>
        <taxon>Coelurosauria</taxon>
        <taxon>Aves</taxon>
        <taxon>Palaeognathae</taxon>
        <taxon>Apterygiformes</taxon>
        <taxon>Apterygidae</taxon>
        <taxon>Apteryx</taxon>
    </lineage>
</organism>
<dbReference type="AlphaFoldDB" id="A0A8B9SFX7"/>
<dbReference type="Ensembl" id="ENSAOWT00000032244.1">
    <property type="protein sequence ID" value="ENSAOWP00000028460.1"/>
    <property type="gene ID" value="ENSAOWG00000019167.1"/>
</dbReference>
<evidence type="ECO:0000313" key="3">
    <source>
        <dbReference type="Proteomes" id="UP000694424"/>
    </source>
</evidence>
<feature type="region of interest" description="Disordered" evidence="1">
    <location>
        <begin position="115"/>
        <end position="157"/>
    </location>
</feature>
<feature type="compositionally biased region" description="Low complexity" evidence="1">
    <location>
        <begin position="202"/>
        <end position="221"/>
    </location>
</feature>
<dbReference type="Proteomes" id="UP000694424">
    <property type="component" value="Unplaced"/>
</dbReference>